<dbReference type="InterPro" id="IPR005829">
    <property type="entry name" value="Sugar_transporter_CS"/>
</dbReference>
<sequence>MRVRCGRVSSPDARTTDHRVDDPPDPRRWKALGVCLMAGFITLLDVSIVTVALPSIRTGLDAGAGAVQWIVAGYALSFGLLLVPAGRVGDARGRRLLFMTGLVLFALASALCGVAPNPAWLVAARLLQGLAGGILAPQVAALIQQLFRGAERGRAFGMYSAVIGVSTAVGPVLGGVIIAAFGAEQGWRWIFFVNLPVCLVAVVLAARYLPGPRDTARPCARDLDPFGVVLLGAGVGLLLVPLVQERQWSGPGKWLLVPAAFVLLALFVQWERRHARRAQPLVDLGLFRLTSYTLGSLLMLAYFAGFTSIFFVFTLYLQAGLGYSALLAGLSVTPFALGSALAAVLSGRLVARYGRTLVVVALVVVALGLCLVILAVAAVPQHAVGLAVAGPLLLAGLGGGAVIAPNQTLTLAAVPPAQGGSAAGVLQTGQRIGSAVGIAAAGAVFFARLATTDDDWAAAFRYSLGVSVGFVVLALLVALADLRTRRGPTPSGV</sequence>
<feature type="transmembrane region" description="Helical" evidence="7">
    <location>
        <begin position="357"/>
        <end position="377"/>
    </location>
</feature>
<evidence type="ECO:0000256" key="5">
    <source>
        <dbReference type="ARBA" id="ARBA00023251"/>
    </source>
</evidence>
<keyword evidence="4 7" id="KW-0472">Membrane</keyword>
<feature type="transmembrane region" description="Helical" evidence="7">
    <location>
        <begin position="31"/>
        <end position="54"/>
    </location>
</feature>
<evidence type="ECO:0000313" key="9">
    <source>
        <dbReference type="EMBL" id="MBD3932758.1"/>
    </source>
</evidence>
<dbReference type="AlphaFoldDB" id="A0A927IBC1"/>
<dbReference type="PROSITE" id="PS00217">
    <property type="entry name" value="SUGAR_TRANSPORT_2"/>
    <property type="match status" value="1"/>
</dbReference>
<feature type="transmembrane region" description="Helical" evidence="7">
    <location>
        <begin position="122"/>
        <end position="143"/>
    </location>
</feature>
<gene>
    <name evidence="9" type="ORF">IF129_14495</name>
</gene>
<feature type="transmembrane region" description="Helical" evidence="7">
    <location>
        <begin position="383"/>
        <end position="404"/>
    </location>
</feature>
<evidence type="ECO:0000256" key="4">
    <source>
        <dbReference type="ARBA" id="ARBA00023136"/>
    </source>
</evidence>
<dbReference type="GO" id="GO:0022857">
    <property type="term" value="F:transmembrane transporter activity"/>
    <property type="evidence" value="ECO:0007669"/>
    <property type="project" value="InterPro"/>
</dbReference>
<reference evidence="9" key="1">
    <citation type="submission" date="2020-09" db="EMBL/GenBank/DDBJ databases">
        <title>Secondary metabolite and genome analysis of marine Streptomyces chumphonensis KK1-2T.</title>
        <authorList>
            <person name="Phongsopitanun W."/>
            <person name="Kanchanasin P."/>
            <person name="Pittayakhajonwut P."/>
            <person name="Suwanborirux K."/>
            <person name="Tanasupawat S."/>
        </authorList>
    </citation>
    <scope>NUCLEOTIDE SEQUENCE</scope>
    <source>
        <strain evidence="9">KK1-2</strain>
    </source>
</reference>
<feature type="transmembrane region" description="Helical" evidence="7">
    <location>
        <begin position="432"/>
        <end position="450"/>
    </location>
</feature>
<organism evidence="9 10">
    <name type="scientific">Streptomyces chumphonensis</name>
    <dbReference type="NCBI Taxonomy" id="1214925"/>
    <lineage>
        <taxon>Bacteria</taxon>
        <taxon>Bacillati</taxon>
        <taxon>Actinomycetota</taxon>
        <taxon>Actinomycetes</taxon>
        <taxon>Kitasatosporales</taxon>
        <taxon>Streptomycetaceae</taxon>
        <taxon>Streptomyces</taxon>
    </lineage>
</organism>
<dbReference type="SUPFAM" id="SSF103473">
    <property type="entry name" value="MFS general substrate transporter"/>
    <property type="match status" value="1"/>
</dbReference>
<feature type="transmembrane region" description="Helical" evidence="7">
    <location>
        <begin position="66"/>
        <end position="84"/>
    </location>
</feature>
<feature type="domain" description="Major facilitator superfamily (MFS) profile" evidence="8">
    <location>
        <begin position="31"/>
        <end position="486"/>
    </location>
</feature>
<evidence type="ECO:0000313" key="10">
    <source>
        <dbReference type="Proteomes" id="UP000632289"/>
    </source>
</evidence>
<keyword evidence="5" id="KW-0046">Antibiotic resistance</keyword>
<evidence type="ECO:0000259" key="8">
    <source>
        <dbReference type="PROSITE" id="PS50850"/>
    </source>
</evidence>
<dbReference type="CDD" id="cd17321">
    <property type="entry name" value="MFS_MMR_MDR_like"/>
    <property type="match status" value="1"/>
</dbReference>
<keyword evidence="2 7" id="KW-0812">Transmembrane</keyword>
<dbReference type="PANTHER" id="PTHR42718">
    <property type="entry name" value="MAJOR FACILITATOR SUPERFAMILY MULTIDRUG TRANSPORTER MFSC"/>
    <property type="match status" value="1"/>
</dbReference>
<feature type="transmembrane region" description="Helical" evidence="7">
    <location>
        <begin position="323"/>
        <end position="345"/>
    </location>
</feature>
<dbReference type="GO" id="GO:0046677">
    <property type="term" value="P:response to antibiotic"/>
    <property type="evidence" value="ECO:0007669"/>
    <property type="project" value="UniProtKB-KW"/>
</dbReference>
<comment type="subcellular location">
    <subcellularLocation>
        <location evidence="1">Cell membrane</location>
        <topology evidence="1">Multi-pass membrane protein</topology>
    </subcellularLocation>
</comment>
<evidence type="ECO:0000256" key="3">
    <source>
        <dbReference type="ARBA" id="ARBA00022989"/>
    </source>
</evidence>
<feature type="transmembrane region" description="Helical" evidence="7">
    <location>
        <begin position="189"/>
        <end position="210"/>
    </location>
</feature>
<dbReference type="EMBL" id="JACXYU010000006">
    <property type="protein sequence ID" value="MBD3932758.1"/>
    <property type="molecule type" value="Genomic_DNA"/>
</dbReference>
<protein>
    <submittedName>
        <fullName evidence="9">MFS transporter</fullName>
    </submittedName>
</protein>
<dbReference type="PANTHER" id="PTHR42718:SF39">
    <property type="entry name" value="ACTINORHODIN TRANSPORTER-RELATED"/>
    <property type="match status" value="1"/>
</dbReference>
<dbReference type="PRINTS" id="PR01036">
    <property type="entry name" value="TCRTETB"/>
</dbReference>
<evidence type="ECO:0000256" key="2">
    <source>
        <dbReference type="ARBA" id="ARBA00022692"/>
    </source>
</evidence>
<keyword evidence="3 7" id="KW-1133">Transmembrane helix</keyword>
<feature type="transmembrane region" description="Helical" evidence="7">
    <location>
        <begin position="254"/>
        <end position="270"/>
    </location>
</feature>
<dbReference type="Gene3D" id="1.20.1250.20">
    <property type="entry name" value="MFS general substrate transporter like domains"/>
    <property type="match status" value="1"/>
</dbReference>
<feature type="transmembrane region" description="Helical" evidence="7">
    <location>
        <begin position="222"/>
        <end position="242"/>
    </location>
</feature>
<keyword evidence="10" id="KW-1185">Reference proteome</keyword>
<proteinExistence type="predicted"/>
<dbReference type="InterPro" id="IPR020846">
    <property type="entry name" value="MFS_dom"/>
</dbReference>
<dbReference type="Pfam" id="PF07690">
    <property type="entry name" value="MFS_1"/>
    <property type="match status" value="1"/>
</dbReference>
<feature type="transmembrane region" description="Helical" evidence="7">
    <location>
        <begin position="291"/>
        <end position="317"/>
    </location>
</feature>
<feature type="region of interest" description="Disordered" evidence="6">
    <location>
        <begin position="1"/>
        <end position="22"/>
    </location>
</feature>
<dbReference type="GO" id="GO:0005886">
    <property type="term" value="C:plasma membrane"/>
    <property type="evidence" value="ECO:0007669"/>
    <property type="project" value="UniProtKB-SubCell"/>
</dbReference>
<evidence type="ECO:0000256" key="1">
    <source>
        <dbReference type="ARBA" id="ARBA00004651"/>
    </source>
</evidence>
<comment type="caution">
    <text evidence="9">The sequence shown here is derived from an EMBL/GenBank/DDBJ whole genome shotgun (WGS) entry which is preliminary data.</text>
</comment>
<dbReference type="InterPro" id="IPR036259">
    <property type="entry name" value="MFS_trans_sf"/>
</dbReference>
<name>A0A927IBC1_9ACTN</name>
<feature type="transmembrane region" description="Helical" evidence="7">
    <location>
        <begin position="155"/>
        <end position="183"/>
    </location>
</feature>
<dbReference type="InterPro" id="IPR011701">
    <property type="entry name" value="MFS"/>
</dbReference>
<accession>A0A927IBC1</accession>
<evidence type="ECO:0000256" key="6">
    <source>
        <dbReference type="SAM" id="MobiDB-lite"/>
    </source>
</evidence>
<feature type="transmembrane region" description="Helical" evidence="7">
    <location>
        <begin position="462"/>
        <end position="482"/>
    </location>
</feature>
<dbReference type="PROSITE" id="PS50850">
    <property type="entry name" value="MFS"/>
    <property type="match status" value="1"/>
</dbReference>
<dbReference type="Gene3D" id="1.20.1720.10">
    <property type="entry name" value="Multidrug resistance protein D"/>
    <property type="match status" value="1"/>
</dbReference>
<dbReference type="Proteomes" id="UP000632289">
    <property type="component" value="Unassembled WGS sequence"/>
</dbReference>
<feature type="transmembrane region" description="Helical" evidence="7">
    <location>
        <begin position="96"/>
        <end position="116"/>
    </location>
</feature>
<evidence type="ECO:0000256" key="7">
    <source>
        <dbReference type="SAM" id="Phobius"/>
    </source>
</evidence>